<sequence length="292" mass="34395">MDFSYYSNLYLKLGRKDWKNSTYEKNKGIVKNRLNVFNDMDIKEIKPSNLKLWLSSIDDVSGKSKKHYLNSLNMIFNLALEDEVISKNPVIHIKTPHHITPRIEPFIDDEVCEILQYSKKYNFNFQLFVHIGFYTGLRTGEILSLKIDEVDIKNKIISVNSTRSRFGESSPKTLKSIRKVPILEVLEPLLIKKLTTQKNQIYLLETQYKKPYRDSYIFLGFWTEILKNLGIKYRKPYNMRHTYATAMLKNGYVTPVKLASLMGHSSPKMIYDVYVNYLNSNLKEFNRKMDLY</sequence>
<dbReference type="PROSITE" id="PS51900">
    <property type="entry name" value="CB"/>
    <property type="match status" value="1"/>
</dbReference>
<feature type="domain" description="Core-binding (CB)" evidence="7">
    <location>
        <begin position="1"/>
        <end position="80"/>
    </location>
</feature>
<dbReference type="PANTHER" id="PTHR30629:SF2">
    <property type="entry name" value="PROPHAGE INTEGRASE INTS-RELATED"/>
    <property type="match status" value="1"/>
</dbReference>
<dbReference type="InterPro" id="IPR011010">
    <property type="entry name" value="DNA_brk_join_enz"/>
</dbReference>
<proteinExistence type="inferred from homology"/>
<dbReference type="AlphaFoldDB" id="A0A7M1LI89"/>
<reference evidence="8 9" key="1">
    <citation type="submission" date="2020-10" db="EMBL/GenBank/DDBJ databases">
        <title>Campylobacter and Helicobacter PacBio genomes.</title>
        <authorList>
            <person name="Lane C."/>
        </authorList>
    </citation>
    <scope>NUCLEOTIDE SEQUENCE [LARGE SCALE GENOMIC DNA]</scope>
    <source>
        <strain evidence="8 9">2016D-0077</strain>
    </source>
</reference>
<keyword evidence="3 5" id="KW-0238">DNA-binding</keyword>
<keyword evidence="9" id="KW-1185">Reference proteome</keyword>
<dbReference type="Gene3D" id="1.10.150.130">
    <property type="match status" value="1"/>
</dbReference>
<evidence type="ECO:0000313" key="9">
    <source>
        <dbReference type="Proteomes" id="UP000594749"/>
    </source>
</evidence>
<evidence type="ECO:0000313" key="8">
    <source>
        <dbReference type="EMBL" id="QOQ87586.1"/>
    </source>
</evidence>
<protein>
    <submittedName>
        <fullName evidence="8">Site-specific integrase</fullName>
    </submittedName>
</protein>
<evidence type="ECO:0000259" key="6">
    <source>
        <dbReference type="PROSITE" id="PS51898"/>
    </source>
</evidence>
<name>A0A7M1LI89_9BACT</name>
<dbReference type="OrthoDB" id="5391994at2"/>
<dbReference type="GO" id="GO:0006310">
    <property type="term" value="P:DNA recombination"/>
    <property type="evidence" value="ECO:0007669"/>
    <property type="project" value="UniProtKB-KW"/>
</dbReference>
<evidence type="ECO:0000256" key="5">
    <source>
        <dbReference type="PROSITE-ProRule" id="PRU01248"/>
    </source>
</evidence>
<evidence type="ECO:0000256" key="2">
    <source>
        <dbReference type="ARBA" id="ARBA00022908"/>
    </source>
</evidence>
<dbReference type="InterPro" id="IPR002104">
    <property type="entry name" value="Integrase_catalytic"/>
</dbReference>
<keyword evidence="4" id="KW-0233">DNA recombination</keyword>
<evidence type="ECO:0000259" key="7">
    <source>
        <dbReference type="PROSITE" id="PS51900"/>
    </source>
</evidence>
<dbReference type="InterPro" id="IPR010998">
    <property type="entry name" value="Integrase_recombinase_N"/>
</dbReference>
<organism evidence="8 9">
    <name type="scientific">Campylobacter corcagiensis</name>
    <dbReference type="NCBI Taxonomy" id="1448857"/>
    <lineage>
        <taxon>Bacteria</taxon>
        <taxon>Pseudomonadati</taxon>
        <taxon>Campylobacterota</taxon>
        <taxon>Epsilonproteobacteria</taxon>
        <taxon>Campylobacterales</taxon>
        <taxon>Campylobacteraceae</taxon>
        <taxon>Campylobacter</taxon>
    </lineage>
</organism>
<dbReference type="Pfam" id="PF14659">
    <property type="entry name" value="Phage_int_SAM_3"/>
    <property type="match status" value="1"/>
</dbReference>
<dbReference type="Proteomes" id="UP000594749">
    <property type="component" value="Chromosome"/>
</dbReference>
<dbReference type="GO" id="GO:0003677">
    <property type="term" value="F:DNA binding"/>
    <property type="evidence" value="ECO:0007669"/>
    <property type="project" value="UniProtKB-UniRule"/>
</dbReference>
<feature type="domain" description="Tyr recombinase" evidence="6">
    <location>
        <begin position="101"/>
        <end position="287"/>
    </location>
</feature>
<keyword evidence="2" id="KW-0229">DNA integration</keyword>
<dbReference type="InterPro" id="IPR044068">
    <property type="entry name" value="CB"/>
</dbReference>
<dbReference type="EMBL" id="CP063078">
    <property type="protein sequence ID" value="QOQ87586.1"/>
    <property type="molecule type" value="Genomic_DNA"/>
</dbReference>
<dbReference type="PROSITE" id="PS51898">
    <property type="entry name" value="TYR_RECOMBINASE"/>
    <property type="match status" value="1"/>
</dbReference>
<dbReference type="SUPFAM" id="SSF56349">
    <property type="entry name" value="DNA breaking-rejoining enzymes"/>
    <property type="match status" value="1"/>
</dbReference>
<dbReference type="RefSeq" id="WP_025803153.1">
    <property type="nucleotide sequence ID" value="NZ_CP053842.1"/>
</dbReference>
<accession>A0A7M1LI89</accession>
<dbReference type="Gene3D" id="1.10.443.10">
    <property type="entry name" value="Intergrase catalytic core"/>
    <property type="match status" value="1"/>
</dbReference>
<comment type="similarity">
    <text evidence="1">Belongs to the 'phage' integrase family.</text>
</comment>
<dbReference type="PANTHER" id="PTHR30629">
    <property type="entry name" value="PROPHAGE INTEGRASE"/>
    <property type="match status" value="1"/>
</dbReference>
<gene>
    <name evidence="8" type="ORF">IMC76_01890</name>
</gene>
<dbReference type="Pfam" id="PF00589">
    <property type="entry name" value="Phage_integrase"/>
    <property type="match status" value="1"/>
</dbReference>
<evidence type="ECO:0000256" key="1">
    <source>
        <dbReference type="ARBA" id="ARBA00008857"/>
    </source>
</evidence>
<evidence type="ECO:0000256" key="3">
    <source>
        <dbReference type="ARBA" id="ARBA00023125"/>
    </source>
</evidence>
<dbReference type="InterPro" id="IPR013762">
    <property type="entry name" value="Integrase-like_cat_sf"/>
</dbReference>
<dbReference type="GO" id="GO:0015074">
    <property type="term" value="P:DNA integration"/>
    <property type="evidence" value="ECO:0007669"/>
    <property type="project" value="UniProtKB-KW"/>
</dbReference>
<evidence type="ECO:0000256" key="4">
    <source>
        <dbReference type="ARBA" id="ARBA00023172"/>
    </source>
</evidence>
<dbReference type="CDD" id="cd01189">
    <property type="entry name" value="INT_ICEBs1_C_like"/>
    <property type="match status" value="1"/>
</dbReference>
<dbReference type="InterPro" id="IPR004107">
    <property type="entry name" value="Integrase_SAM-like_N"/>
</dbReference>
<dbReference type="InterPro" id="IPR050808">
    <property type="entry name" value="Phage_Integrase"/>
</dbReference>